<dbReference type="SUPFAM" id="SSF144064">
    <property type="entry name" value="Heme iron utilization protein-like"/>
    <property type="match status" value="1"/>
</dbReference>
<dbReference type="EMBL" id="JADMCD010000005">
    <property type="protein sequence ID" value="MBF8641436.1"/>
    <property type="molecule type" value="Genomic_DNA"/>
</dbReference>
<sequence>MSLSTLEPAVACDLFKEWQRLRLEKPSIRARDAAQQLKVSEAELVASRIGNDVIRLRPEWKALLGELANLGPVMALTRNEYCVHERQGPYRELAISGNGRMGLVVSPDIDLRLFLSGWTFAFAVDEVTSRGLLHSLQVFDAQGMAIHKVYLTENSHKDAWEALKTRFKETEQSCELTRVPLKARVPPCSDQKVDIEALRSGWAELKDTHHFHALLQRLGIARTQALRLAGKEWAESLNVDALPQVMNAAAAQQLPIMIFVGNQHCIQIHTGTLTTLKWVDTWFNVLDSAFNLHLQTSGIHTLWRVRKPSVDGIITSLEVYDHNGELIMQMFGARKPGQPERAQWTALAESAQ</sequence>
<keyword evidence="5" id="KW-1185">Reference proteome</keyword>
<dbReference type="InterPro" id="IPR007845">
    <property type="entry name" value="HemS/ChuX_dom"/>
</dbReference>
<organism evidence="3 4">
    <name type="scientific">Pseudomonas luteola</name>
    <dbReference type="NCBI Taxonomy" id="47886"/>
    <lineage>
        <taxon>Bacteria</taxon>
        <taxon>Pseudomonadati</taxon>
        <taxon>Pseudomonadota</taxon>
        <taxon>Gammaproteobacteria</taxon>
        <taxon>Pseudomonadales</taxon>
        <taxon>Pseudomonadaceae</taxon>
        <taxon>Pseudomonas</taxon>
    </lineage>
</organism>
<protein>
    <submittedName>
        <fullName evidence="2">Hemin-degrading factor</fullName>
    </submittedName>
    <submittedName>
        <fullName evidence="3">Putative hemin degrading factor</fullName>
    </submittedName>
</protein>
<dbReference type="Gene3D" id="3.40.1570.10">
    <property type="entry name" value="HemS/ChuS/ChuX like domains"/>
    <property type="match status" value="2"/>
</dbReference>
<evidence type="ECO:0000313" key="2">
    <source>
        <dbReference type="EMBL" id="MBF8641436.1"/>
    </source>
</evidence>
<accession>A0A2X2DAU4</accession>
<feature type="domain" description="Haemin-degrading HemS/ChuX" evidence="1">
    <location>
        <begin position="38"/>
        <end position="167"/>
    </location>
</feature>
<evidence type="ECO:0000313" key="5">
    <source>
        <dbReference type="Proteomes" id="UP000626180"/>
    </source>
</evidence>
<gene>
    <name evidence="3" type="primary">hemS</name>
    <name evidence="2" type="ORF">IRZ65_12145</name>
    <name evidence="3" type="ORF">NCTC11842_05527</name>
</gene>
<dbReference type="RefSeq" id="WP_010798901.1">
    <property type="nucleotide sequence ID" value="NZ_CP069263.1"/>
</dbReference>
<dbReference type="CDD" id="cd16831">
    <property type="entry name" value="HemS-like_C"/>
    <property type="match status" value="1"/>
</dbReference>
<reference evidence="2 5" key="2">
    <citation type="submission" date="2020-10" db="EMBL/GenBank/DDBJ databases">
        <title>Genome sequences of Pseudomonas isolates.</title>
        <authorList>
            <person name="Wessels L."/>
            <person name="Reich F."/>
            <person name="Hammerl J."/>
        </authorList>
    </citation>
    <scope>NUCLEOTIDE SEQUENCE [LARGE SCALE GENOMIC DNA]</scope>
    <source>
        <strain evidence="2 5">20-MO00624-0</strain>
    </source>
</reference>
<dbReference type="Pfam" id="PF05171">
    <property type="entry name" value="HemS"/>
    <property type="match status" value="2"/>
</dbReference>
<evidence type="ECO:0000313" key="3">
    <source>
        <dbReference type="EMBL" id="SPZ16494.1"/>
    </source>
</evidence>
<evidence type="ECO:0000259" key="1">
    <source>
        <dbReference type="Pfam" id="PF05171"/>
    </source>
</evidence>
<feature type="domain" description="Haemin-degrading HemS/ChuX" evidence="1">
    <location>
        <begin position="219"/>
        <end position="349"/>
    </location>
</feature>
<dbReference type="EMBL" id="UAUF01000015">
    <property type="protein sequence ID" value="SPZ16494.1"/>
    <property type="molecule type" value="Genomic_DNA"/>
</dbReference>
<dbReference type="InterPro" id="IPR053733">
    <property type="entry name" value="Heme_Transport_Util_sf"/>
</dbReference>
<reference evidence="3 4" key="1">
    <citation type="submission" date="2018-06" db="EMBL/GenBank/DDBJ databases">
        <authorList>
            <consortium name="Pathogen Informatics"/>
            <person name="Doyle S."/>
        </authorList>
    </citation>
    <scope>NUCLEOTIDE SEQUENCE [LARGE SCALE GENOMIC DNA]</scope>
    <source>
        <strain evidence="3 4">NCTC11842</strain>
    </source>
</reference>
<proteinExistence type="predicted"/>
<dbReference type="AlphaFoldDB" id="A0A2X2DAU4"/>
<dbReference type="CDD" id="cd16830">
    <property type="entry name" value="HemS-like_N"/>
    <property type="match status" value="1"/>
</dbReference>
<dbReference type="Proteomes" id="UP000626180">
    <property type="component" value="Unassembled WGS sequence"/>
</dbReference>
<name>A0A2X2DAU4_PSELU</name>
<evidence type="ECO:0000313" key="4">
    <source>
        <dbReference type="Proteomes" id="UP000250443"/>
    </source>
</evidence>
<dbReference type="GO" id="GO:0006826">
    <property type="term" value="P:iron ion transport"/>
    <property type="evidence" value="ECO:0007669"/>
    <property type="project" value="InterPro"/>
</dbReference>
<dbReference type="Proteomes" id="UP000250443">
    <property type="component" value="Unassembled WGS sequence"/>
</dbReference>